<name>A0A1E3RR57_MYCFV</name>
<dbReference type="EMBL" id="MIHA01000001">
    <property type="protein sequence ID" value="ODQ92339.1"/>
    <property type="molecule type" value="Genomic_DNA"/>
</dbReference>
<reference evidence="2" key="1">
    <citation type="submission" date="2016-09" db="EMBL/GenBank/DDBJ databases">
        <authorList>
            <person name="Greninger A.L."/>
            <person name="Jerome K.R."/>
            <person name="Mcnair B."/>
            <person name="Wallis C."/>
            <person name="Fang F."/>
        </authorList>
    </citation>
    <scope>NUCLEOTIDE SEQUENCE [LARGE SCALE GENOMIC DNA]</scope>
    <source>
        <strain evidence="2">M6</strain>
    </source>
</reference>
<evidence type="ECO:0000313" key="2">
    <source>
        <dbReference type="Proteomes" id="UP000094053"/>
    </source>
</evidence>
<dbReference type="RefSeq" id="WP_069411690.1">
    <property type="nucleotide sequence ID" value="NZ_JACKUL010000020.1"/>
</dbReference>
<evidence type="ECO:0008006" key="3">
    <source>
        <dbReference type="Google" id="ProtNLM"/>
    </source>
</evidence>
<comment type="caution">
    <text evidence="1">The sequence shown here is derived from an EMBL/GenBank/DDBJ whole genome shotgun (WGS) entry which is preliminary data.</text>
</comment>
<dbReference type="AlphaFoldDB" id="A0A1E3RR57"/>
<proteinExistence type="predicted"/>
<dbReference type="Pfam" id="PF02620">
    <property type="entry name" value="YceD"/>
    <property type="match status" value="1"/>
</dbReference>
<dbReference type="PANTHER" id="PTHR34374">
    <property type="entry name" value="LARGE RIBOSOMAL RNA SUBUNIT ACCUMULATION PROTEIN YCED HOMOLOG 1, CHLOROPLASTIC"/>
    <property type="match status" value="1"/>
</dbReference>
<dbReference type="Proteomes" id="UP000094053">
    <property type="component" value="Unassembled WGS sequence"/>
</dbReference>
<gene>
    <name evidence="1" type="ORF">BHQ18_00940</name>
</gene>
<dbReference type="STRING" id="1776.BHQ18_00940"/>
<dbReference type="OrthoDB" id="9790372at2"/>
<evidence type="ECO:0000313" key="1">
    <source>
        <dbReference type="EMBL" id="ODQ92339.1"/>
    </source>
</evidence>
<organism evidence="1 2">
    <name type="scientific">Mycolicibacterium flavescens</name>
    <name type="common">Mycobacterium flavescens</name>
    <dbReference type="NCBI Taxonomy" id="1776"/>
    <lineage>
        <taxon>Bacteria</taxon>
        <taxon>Bacillati</taxon>
        <taxon>Actinomycetota</taxon>
        <taxon>Actinomycetes</taxon>
        <taxon>Mycobacteriales</taxon>
        <taxon>Mycobacteriaceae</taxon>
        <taxon>Mycolicibacterium</taxon>
    </lineage>
</organism>
<dbReference type="PANTHER" id="PTHR34374:SF1">
    <property type="entry name" value="LARGE RIBOSOMAL RNA SUBUNIT ACCUMULATION PROTEIN YCED HOMOLOG 1, CHLOROPLASTIC"/>
    <property type="match status" value="1"/>
</dbReference>
<accession>A0A1E3RR57</accession>
<keyword evidence="2" id="KW-1185">Reference proteome</keyword>
<dbReference type="InterPro" id="IPR003772">
    <property type="entry name" value="YceD"/>
</dbReference>
<sequence>MATHARAATHRASQSPLVINLSRLGRRPGSMVAVHETVPSPSRIGLDLIAIAEGAPLTIDVRVESVSEGVLVSGTVSAPTSGECARCLTPVTGEVEIELTELFAYPDSATDETTEADEVGRVVDDTVNLEQPIVDAVGLALPFAPLCGPECAGLCPECGIALATAEPGHHHERLDPRWAKLAGMFDAGGQESESGISKDARD</sequence>
<protein>
    <recommendedName>
        <fullName evidence="3">DNA-binding protein</fullName>
    </recommendedName>
</protein>